<keyword evidence="2" id="KW-0810">Translation regulation</keyword>
<evidence type="ECO:0000256" key="6">
    <source>
        <dbReference type="SAM" id="MobiDB-lite"/>
    </source>
</evidence>
<dbReference type="Proteomes" id="UP001273166">
    <property type="component" value="Unassembled WGS sequence"/>
</dbReference>
<dbReference type="GO" id="GO:0016281">
    <property type="term" value="C:eukaryotic translation initiation factor 4F complex"/>
    <property type="evidence" value="ECO:0007669"/>
    <property type="project" value="TreeGrafter"/>
</dbReference>
<gene>
    <name evidence="7" type="ORF">B0T15DRAFT_120683</name>
</gene>
<feature type="region of interest" description="Disordered" evidence="6">
    <location>
        <begin position="1"/>
        <end position="35"/>
    </location>
</feature>
<dbReference type="PANTHER" id="PTHR11960:SF66">
    <property type="entry name" value="EUKARYOTIC TRANSLATION INITIATION FACTOR 4E TYPE 3"/>
    <property type="match status" value="1"/>
</dbReference>
<feature type="compositionally biased region" description="Polar residues" evidence="6">
    <location>
        <begin position="14"/>
        <end position="31"/>
    </location>
</feature>
<dbReference type="AlphaFoldDB" id="A0AAJ0GZ61"/>
<evidence type="ECO:0000256" key="1">
    <source>
        <dbReference type="ARBA" id="ARBA00022540"/>
    </source>
</evidence>
<comment type="similarity">
    <text evidence="5">Belongs to the eukaryotic initiation factor 4E family.</text>
</comment>
<evidence type="ECO:0000313" key="7">
    <source>
        <dbReference type="EMBL" id="KAK3308843.1"/>
    </source>
</evidence>
<evidence type="ECO:0000256" key="4">
    <source>
        <dbReference type="ARBA" id="ARBA00022917"/>
    </source>
</evidence>
<dbReference type="InterPro" id="IPR023398">
    <property type="entry name" value="TIF_eIF4e-like"/>
</dbReference>
<evidence type="ECO:0000256" key="2">
    <source>
        <dbReference type="ARBA" id="ARBA00022845"/>
    </source>
</evidence>
<dbReference type="FunFam" id="3.30.760.10:FF:000016">
    <property type="entry name" value="Translation initiation factor eIF4E, putative"/>
    <property type="match status" value="1"/>
</dbReference>
<keyword evidence="4 5" id="KW-0648">Protein biosynthesis</keyword>
<dbReference type="Pfam" id="PF01652">
    <property type="entry name" value="IF4E"/>
    <property type="match status" value="1"/>
</dbReference>
<dbReference type="GO" id="GO:0003743">
    <property type="term" value="F:translation initiation factor activity"/>
    <property type="evidence" value="ECO:0007669"/>
    <property type="project" value="UniProtKB-KW"/>
</dbReference>
<sequence>MSTRPSLFTRGLSGLSQQSDPNSPMSVSSPAEQRDDAKRNFLKAMRPLPTQHYWNVWFDRQAKDQQQSKTTDGGNGEYHAQLEQLGDRIESVQDFWRYNNNTPVDQIKMRESIYLFKSGFKPIWEDRRNILGGSWTFRVPKSIGPDVWTRVQLLAIGEKLQSVLEEGDQICGVGLSVRFNSHLISIWHRDASRQGSIDAMLQCVLDELPTELRPTSNNYFYKKHSDHAGFKVPPELQAVIDSQRAREAAAKAAQEQAAAAGPGAGTDAAGQGAAPDIVEVPPSGEK</sequence>
<evidence type="ECO:0000313" key="8">
    <source>
        <dbReference type="Proteomes" id="UP001273166"/>
    </source>
</evidence>
<name>A0AAJ0GZ61_9PEZI</name>
<evidence type="ECO:0000256" key="3">
    <source>
        <dbReference type="ARBA" id="ARBA00022884"/>
    </source>
</evidence>
<feature type="compositionally biased region" description="Low complexity" evidence="6">
    <location>
        <begin position="250"/>
        <end position="276"/>
    </location>
</feature>
<dbReference type="InterPro" id="IPR001040">
    <property type="entry name" value="TIF_eIF_4E"/>
</dbReference>
<proteinExistence type="inferred from homology"/>
<evidence type="ECO:0000256" key="5">
    <source>
        <dbReference type="RuleBase" id="RU004374"/>
    </source>
</evidence>
<dbReference type="PANTHER" id="PTHR11960">
    <property type="entry name" value="EUKARYOTIC TRANSLATION INITIATION FACTOR 4E RELATED"/>
    <property type="match status" value="1"/>
</dbReference>
<keyword evidence="1 5" id="KW-0396">Initiation factor</keyword>
<reference evidence="7" key="1">
    <citation type="journal article" date="2023" name="Mol. Phylogenet. Evol.">
        <title>Genome-scale phylogeny and comparative genomics of the fungal order Sordariales.</title>
        <authorList>
            <person name="Hensen N."/>
            <person name="Bonometti L."/>
            <person name="Westerberg I."/>
            <person name="Brannstrom I.O."/>
            <person name="Guillou S."/>
            <person name="Cros-Aarteil S."/>
            <person name="Calhoun S."/>
            <person name="Haridas S."/>
            <person name="Kuo A."/>
            <person name="Mondo S."/>
            <person name="Pangilinan J."/>
            <person name="Riley R."/>
            <person name="LaButti K."/>
            <person name="Andreopoulos B."/>
            <person name="Lipzen A."/>
            <person name="Chen C."/>
            <person name="Yan M."/>
            <person name="Daum C."/>
            <person name="Ng V."/>
            <person name="Clum A."/>
            <person name="Steindorff A."/>
            <person name="Ohm R.A."/>
            <person name="Martin F."/>
            <person name="Silar P."/>
            <person name="Natvig D.O."/>
            <person name="Lalanne C."/>
            <person name="Gautier V."/>
            <person name="Ament-Velasquez S.L."/>
            <person name="Kruys A."/>
            <person name="Hutchinson M.I."/>
            <person name="Powell A.J."/>
            <person name="Barry K."/>
            <person name="Miller A.N."/>
            <person name="Grigoriev I.V."/>
            <person name="Debuchy R."/>
            <person name="Gladieux P."/>
            <person name="Hiltunen Thoren M."/>
            <person name="Johannesson H."/>
        </authorList>
    </citation>
    <scope>NUCLEOTIDE SEQUENCE</scope>
    <source>
        <strain evidence="7">CBS 333.67</strain>
    </source>
</reference>
<protein>
    <submittedName>
        <fullName evidence="7">Translation initiation factor eIF 4e-like domain-containing protein</fullName>
    </submittedName>
</protein>
<comment type="caution">
    <text evidence="7">The sequence shown here is derived from an EMBL/GenBank/DDBJ whole genome shotgun (WGS) entry which is preliminary data.</text>
</comment>
<keyword evidence="3 5" id="KW-0694">RNA-binding</keyword>
<organism evidence="7 8">
    <name type="scientific">Chaetomium strumarium</name>
    <dbReference type="NCBI Taxonomy" id="1170767"/>
    <lineage>
        <taxon>Eukaryota</taxon>
        <taxon>Fungi</taxon>
        <taxon>Dikarya</taxon>
        <taxon>Ascomycota</taxon>
        <taxon>Pezizomycotina</taxon>
        <taxon>Sordariomycetes</taxon>
        <taxon>Sordariomycetidae</taxon>
        <taxon>Sordariales</taxon>
        <taxon>Chaetomiaceae</taxon>
        <taxon>Chaetomium</taxon>
    </lineage>
</organism>
<dbReference type="SUPFAM" id="SSF55418">
    <property type="entry name" value="eIF4e-like"/>
    <property type="match status" value="1"/>
</dbReference>
<keyword evidence="8" id="KW-1185">Reference proteome</keyword>
<dbReference type="GO" id="GO:0000340">
    <property type="term" value="F:RNA 7-methylguanosine cap binding"/>
    <property type="evidence" value="ECO:0007669"/>
    <property type="project" value="TreeGrafter"/>
</dbReference>
<dbReference type="Gene3D" id="3.30.760.10">
    <property type="entry name" value="RNA Cap, Translation Initiation Factor Eif4e"/>
    <property type="match status" value="1"/>
</dbReference>
<reference evidence="7" key="2">
    <citation type="submission" date="2023-06" db="EMBL/GenBank/DDBJ databases">
        <authorList>
            <consortium name="Lawrence Berkeley National Laboratory"/>
            <person name="Mondo S.J."/>
            <person name="Hensen N."/>
            <person name="Bonometti L."/>
            <person name="Westerberg I."/>
            <person name="Brannstrom I.O."/>
            <person name="Guillou S."/>
            <person name="Cros-Aarteil S."/>
            <person name="Calhoun S."/>
            <person name="Haridas S."/>
            <person name="Kuo A."/>
            <person name="Pangilinan J."/>
            <person name="Riley R."/>
            <person name="Labutti K."/>
            <person name="Andreopoulos B."/>
            <person name="Lipzen A."/>
            <person name="Chen C."/>
            <person name="Yanf M."/>
            <person name="Daum C."/>
            <person name="Ng V."/>
            <person name="Clum A."/>
            <person name="Steindorff A."/>
            <person name="Ohm R."/>
            <person name="Martin F."/>
            <person name="Silar P."/>
            <person name="Natvig D."/>
            <person name="Lalanne C."/>
            <person name="Gautier V."/>
            <person name="Ament-Velasquez S.L."/>
            <person name="Kruys A."/>
            <person name="Hutchinson M.I."/>
            <person name="Powell A.J."/>
            <person name="Barry K."/>
            <person name="Miller A.N."/>
            <person name="Grigoriev I.V."/>
            <person name="Debuchy R."/>
            <person name="Gladieux P."/>
            <person name="Thoren M.H."/>
            <person name="Johannesson H."/>
        </authorList>
    </citation>
    <scope>NUCLEOTIDE SEQUENCE</scope>
    <source>
        <strain evidence="7">CBS 333.67</strain>
    </source>
</reference>
<dbReference type="GeneID" id="87880449"/>
<accession>A0AAJ0GZ61</accession>
<dbReference type="GO" id="GO:0006417">
    <property type="term" value="P:regulation of translation"/>
    <property type="evidence" value="ECO:0007669"/>
    <property type="project" value="UniProtKB-KW"/>
</dbReference>
<dbReference type="EMBL" id="JAUDZG010000002">
    <property type="protein sequence ID" value="KAK3308843.1"/>
    <property type="molecule type" value="Genomic_DNA"/>
</dbReference>
<feature type="region of interest" description="Disordered" evidence="6">
    <location>
        <begin position="243"/>
        <end position="286"/>
    </location>
</feature>
<dbReference type="RefSeq" id="XP_062724623.1">
    <property type="nucleotide sequence ID" value="XM_062861620.1"/>
</dbReference>